<sequence length="160" mass="17310">MSNKAILATVTRVVCGVFAGGMLLIGVGAAFCAAFTQTQLLLGLLLTFCVGWVAFRQRALIAFNALFWLCTLLITRVSAPWLPLVTAVESLKPGTPRAEVVARLKPWVHESQVPLGPDGSGCAQLHQRVEEGFQSLICPPEAVIVSFRANRLEAIQLYCD</sequence>
<evidence type="ECO:0000313" key="3">
    <source>
        <dbReference type="Proteomes" id="UP000520814"/>
    </source>
</evidence>
<feature type="transmembrane region" description="Helical" evidence="1">
    <location>
        <begin position="37"/>
        <end position="55"/>
    </location>
</feature>
<keyword evidence="3" id="KW-1185">Reference proteome</keyword>
<comment type="caution">
    <text evidence="2">The sequence shown here is derived from an EMBL/GenBank/DDBJ whole genome shotgun (WGS) entry which is preliminary data.</text>
</comment>
<keyword evidence="1" id="KW-1133">Transmembrane helix</keyword>
<feature type="transmembrane region" description="Helical" evidence="1">
    <location>
        <begin position="12"/>
        <end position="31"/>
    </location>
</feature>
<dbReference type="AlphaFoldDB" id="A0A7W9W9U7"/>
<organism evidence="2 3">
    <name type="scientific">Armatimonas rosea</name>
    <dbReference type="NCBI Taxonomy" id="685828"/>
    <lineage>
        <taxon>Bacteria</taxon>
        <taxon>Bacillati</taxon>
        <taxon>Armatimonadota</taxon>
        <taxon>Armatimonadia</taxon>
        <taxon>Armatimonadales</taxon>
        <taxon>Armatimonadaceae</taxon>
        <taxon>Armatimonas</taxon>
    </lineage>
</organism>
<protein>
    <submittedName>
        <fullName evidence="2">Uncharacterized protein</fullName>
    </submittedName>
</protein>
<keyword evidence="1" id="KW-0812">Transmembrane</keyword>
<dbReference type="Proteomes" id="UP000520814">
    <property type="component" value="Unassembled WGS sequence"/>
</dbReference>
<accession>A0A7W9W9U7</accession>
<dbReference type="EMBL" id="JACHGW010000007">
    <property type="protein sequence ID" value="MBB6053595.1"/>
    <property type="molecule type" value="Genomic_DNA"/>
</dbReference>
<keyword evidence="1" id="KW-0472">Membrane</keyword>
<name>A0A7W9W9U7_ARMRO</name>
<gene>
    <name evidence="2" type="ORF">HNQ39_005430</name>
</gene>
<evidence type="ECO:0000256" key="1">
    <source>
        <dbReference type="SAM" id="Phobius"/>
    </source>
</evidence>
<reference evidence="2 3" key="1">
    <citation type="submission" date="2020-08" db="EMBL/GenBank/DDBJ databases">
        <title>Genomic Encyclopedia of Type Strains, Phase IV (KMG-IV): sequencing the most valuable type-strain genomes for metagenomic binning, comparative biology and taxonomic classification.</title>
        <authorList>
            <person name="Goeker M."/>
        </authorList>
    </citation>
    <scope>NUCLEOTIDE SEQUENCE [LARGE SCALE GENOMIC DNA]</scope>
    <source>
        <strain evidence="2 3">DSM 23562</strain>
    </source>
</reference>
<proteinExistence type="predicted"/>
<evidence type="ECO:0000313" key="2">
    <source>
        <dbReference type="EMBL" id="MBB6053595.1"/>
    </source>
</evidence>
<feature type="transmembrane region" description="Helical" evidence="1">
    <location>
        <begin position="62"/>
        <end position="82"/>
    </location>
</feature>
<dbReference type="RefSeq" id="WP_184203685.1">
    <property type="nucleotide sequence ID" value="NZ_JACHGW010000007.1"/>
</dbReference>